<feature type="domain" description="HAT C-terminal dimerisation" evidence="7">
    <location>
        <begin position="265"/>
        <end position="335"/>
    </location>
</feature>
<comment type="subcellular location">
    <subcellularLocation>
        <location evidence="1">Nucleus</location>
    </subcellularLocation>
</comment>
<reference evidence="8" key="1">
    <citation type="journal article" date="2019" name="Science">
        <title>Mutation of a bHLH transcription factor allowed almond domestication.</title>
        <authorList>
            <person name="Sanchez-Perez R."/>
            <person name="Pavan S."/>
            <person name="Mazzeo R."/>
            <person name="Moldovan C."/>
            <person name="Aiese Cigliano R."/>
            <person name="Del Cueto J."/>
            <person name="Ricciardi F."/>
            <person name="Lotti C."/>
            <person name="Ricciardi L."/>
            <person name="Dicenta F."/>
            <person name="Lopez-Marques R.L."/>
            <person name="Lindberg Moller B."/>
        </authorList>
    </citation>
    <scope>NUCLEOTIDE SEQUENCE</scope>
</reference>
<evidence type="ECO:0000256" key="1">
    <source>
        <dbReference type="ARBA" id="ARBA00004123"/>
    </source>
</evidence>
<feature type="region of interest" description="Disordered" evidence="6">
    <location>
        <begin position="237"/>
        <end position="256"/>
    </location>
</feature>
<protein>
    <recommendedName>
        <fullName evidence="7">HAT C-terminal dimerisation domain-containing protein</fullName>
    </recommendedName>
</protein>
<dbReference type="GO" id="GO:0008270">
    <property type="term" value="F:zinc ion binding"/>
    <property type="evidence" value="ECO:0007669"/>
    <property type="project" value="UniProtKB-KW"/>
</dbReference>
<keyword evidence="2" id="KW-0479">Metal-binding</keyword>
<gene>
    <name evidence="8" type="ORF">Prudu_002535</name>
</gene>
<evidence type="ECO:0000256" key="2">
    <source>
        <dbReference type="ARBA" id="ARBA00022723"/>
    </source>
</evidence>
<dbReference type="Pfam" id="PF05699">
    <property type="entry name" value="Dimer_Tnp_hAT"/>
    <property type="match status" value="1"/>
</dbReference>
<name>A0A4Y1QR06_PRUDU</name>
<evidence type="ECO:0000259" key="7">
    <source>
        <dbReference type="Pfam" id="PF05699"/>
    </source>
</evidence>
<dbReference type="GO" id="GO:0046983">
    <property type="term" value="F:protein dimerization activity"/>
    <property type="evidence" value="ECO:0007669"/>
    <property type="project" value="InterPro"/>
</dbReference>
<dbReference type="GO" id="GO:0005634">
    <property type="term" value="C:nucleus"/>
    <property type="evidence" value="ECO:0007669"/>
    <property type="project" value="UniProtKB-SubCell"/>
</dbReference>
<dbReference type="InterPro" id="IPR052035">
    <property type="entry name" value="ZnF_BED_domain_contain"/>
</dbReference>
<proteinExistence type="predicted"/>
<dbReference type="InterPro" id="IPR012337">
    <property type="entry name" value="RNaseH-like_sf"/>
</dbReference>
<keyword evidence="5" id="KW-0539">Nucleus</keyword>
<evidence type="ECO:0000256" key="5">
    <source>
        <dbReference type="ARBA" id="ARBA00023242"/>
    </source>
</evidence>
<dbReference type="SUPFAM" id="SSF53098">
    <property type="entry name" value="Ribonuclease H-like"/>
    <property type="match status" value="1"/>
</dbReference>
<evidence type="ECO:0000256" key="6">
    <source>
        <dbReference type="SAM" id="MobiDB-lite"/>
    </source>
</evidence>
<evidence type="ECO:0000256" key="3">
    <source>
        <dbReference type="ARBA" id="ARBA00022771"/>
    </source>
</evidence>
<sequence length="366" mass="42150">MSGVPENNEAICSGKNGKSYHGMEEALGELAISECIKVYEERKWWIKEYLGNLDGQISLSVDVLGYENVRNFCSYDYVCLSAHFIDENWKLRKWVLYFRCLWDPSVNCSEDCGIFKSLEALEIADKISTLATSNDRCYAKMFEYVKTHVQEKKELQLNDVTDSYDVPSPEEWKIVEGVCKIVDSIYEVSNALSPEEWKIVEVKGGDGSSQVAAVLGAFHKLFDDYVIRFPEKENFISESSSSDSDSEEESPPRQENHTFAYKKSDLEYYLEEPVLPWSQDFNALTWWRTADLLAIPVSLATSFDAFYTKPRPVDERLVCLKPDLMNSLICTRSWYGRYSFLLSAHDYWKVWESVLLSNCHGHQVKC</sequence>
<dbReference type="EMBL" id="AP019297">
    <property type="protein sequence ID" value="BBG94293.1"/>
    <property type="molecule type" value="Genomic_DNA"/>
</dbReference>
<dbReference type="InterPro" id="IPR008906">
    <property type="entry name" value="HATC_C_dom"/>
</dbReference>
<accession>A0A4Y1QR06</accession>
<dbReference type="PANTHER" id="PTHR46481:SF10">
    <property type="entry name" value="ZINC FINGER BED DOMAIN-CONTAINING PROTEIN 39"/>
    <property type="match status" value="1"/>
</dbReference>
<keyword evidence="3" id="KW-0863">Zinc-finger</keyword>
<evidence type="ECO:0000313" key="8">
    <source>
        <dbReference type="EMBL" id="BBG94293.1"/>
    </source>
</evidence>
<dbReference type="PANTHER" id="PTHR46481">
    <property type="entry name" value="ZINC FINGER BED DOMAIN-CONTAINING PROTEIN 4"/>
    <property type="match status" value="1"/>
</dbReference>
<keyword evidence="4" id="KW-0862">Zinc</keyword>
<dbReference type="AlphaFoldDB" id="A0A4Y1QR06"/>
<evidence type="ECO:0000256" key="4">
    <source>
        <dbReference type="ARBA" id="ARBA00022833"/>
    </source>
</evidence>
<organism evidence="8">
    <name type="scientific">Prunus dulcis</name>
    <name type="common">Almond</name>
    <name type="synonym">Amygdalus dulcis</name>
    <dbReference type="NCBI Taxonomy" id="3755"/>
    <lineage>
        <taxon>Eukaryota</taxon>
        <taxon>Viridiplantae</taxon>
        <taxon>Streptophyta</taxon>
        <taxon>Embryophyta</taxon>
        <taxon>Tracheophyta</taxon>
        <taxon>Spermatophyta</taxon>
        <taxon>Magnoliopsida</taxon>
        <taxon>eudicotyledons</taxon>
        <taxon>Gunneridae</taxon>
        <taxon>Pentapetalae</taxon>
        <taxon>rosids</taxon>
        <taxon>fabids</taxon>
        <taxon>Rosales</taxon>
        <taxon>Rosaceae</taxon>
        <taxon>Amygdaloideae</taxon>
        <taxon>Amygdaleae</taxon>
        <taxon>Prunus</taxon>
    </lineage>
</organism>